<dbReference type="PANTHER" id="PTHR48111:SF1">
    <property type="entry name" value="TWO-COMPONENT RESPONSE REGULATOR ORR33"/>
    <property type="match status" value="1"/>
</dbReference>
<keyword evidence="4" id="KW-0238">DNA-binding</keyword>
<dbReference type="Proteomes" id="UP001201549">
    <property type="component" value="Unassembled WGS sequence"/>
</dbReference>
<evidence type="ECO:0000256" key="2">
    <source>
        <dbReference type="ARBA" id="ARBA00023012"/>
    </source>
</evidence>
<comment type="caution">
    <text evidence="8">The sequence shown here is derived from an EMBL/GenBank/DDBJ whole genome shotgun (WGS) entry which is preliminary data.</text>
</comment>
<dbReference type="EMBL" id="JAKOGG010000004">
    <property type="protein sequence ID" value="MCS4556501.1"/>
    <property type="molecule type" value="Genomic_DNA"/>
</dbReference>
<dbReference type="InterPro" id="IPR039420">
    <property type="entry name" value="WalR-like"/>
</dbReference>
<keyword evidence="3" id="KW-0805">Transcription regulation</keyword>
<organism evidence="8 9">
    <name type="scientific">Shewanella electrica</name>
    <dbReference type="NCBI Taxonomy" id="515560"/>
    <lineage>
        <taxon>Bacteria</taxon>
        <taxon>Pseudomonadati</taxon>
        <taxon>Pseudomonadota</taxon>
        <taxon>Gammaproteobacteria</taxon>
        <taxon>Alteromonadales</taxon>
        <taxon>Shewanellaceae</taxon>
        <taxon>Shewanella</taxon>
    </lineage>
</organism>
<reference evidence="9" key="2">
    <citation type="submission" date="2023-07" db="EMBL/GenBank/DDBJ databases">
        <title>Shewanella mangrovi sp. nov., an acetaldehyde- degrading bacterium isolated from mangrove sediment.</title>
        <authorList>
            <person name="Liu Y."/>
        </authorList>
    </citation>
    <scope>NUCLEOTIDE SEQUENCE [LARGE SCALE GENOMIC DNA]</scope>
    <source>
        <strain evidence="9">C32</strain>
    </source>
</reference>
<evidence type="ECO:0000256" key="5">
    <source>
        <dbReference type="ARBA" id="ARBA00023163"/>
    </source>
</evidence>
<keyword evidence="2" id="KW-0902">Two-component regulatory system</keyword>
<dbReference type="RefSeq" id="WP_238895892.1">
    <property type="nucleotide sequence ID" value="NZ_JAKOGG010000004.1"/>
</dbReference>
<proteinExistence type="predicted"/>
<dbReference type="Gene3D" id="3.40.50.2300">
    <property type="match status" value="1"/>
</dbReference>
<evidence type="ECO:0000313" key="9">
    <source>
        <dbReference type="Proteomes" id="UP001201549"/>
    </source>
</evidence>
<keyword evidence="1 6" id="KW-0597">Phosphoprotein</keyword>
<dbReference type="Gene3D" id="3.60.40.10">
    <property type="entry name" value="PPM-type phosphatase domain"/>
    <property type="match status" value="1"/>
</dbReference>
<dbReference type="InterPro" id="IPR036457">
    <property type="entry name" value="PPM-type-like_dom_sf"/>
</dbReference>
<dbReference type="InterPro" id="IPR001789">
    <property type="entry name" value="Sig_transdc_resp-reg_receiver"/>
</dbReference>
<reference evidence="8 9" key="1">
    <citation type="submission" date="2022-02" db="EMBL/GenBank/DDBJ databases">
        <authorList>
            <person name="Zhuang L."/>
        </authorList>
    </citation>
    <scope>NUCLEOTIDE SEQUENCE [LARGE SCALE GENOMIC DNA]</scope>
    <source>
        <strain evidence="8 9">C32</strain>
    </source>
</reference>
<keyword evidence="9" id="KW-1185">Reference proteome</keyword>
<evidence type="ECO:0000256" key="3">
    <source>
        <dbReference type="ARBA" id="ARBA00023015"/>
    </source>
</evidence>
<feature type="modified residue" description="4-aspartylphosphate" evidence="6">
    <location>
        <position position="56"/>
    </location>
</feature>
<dbReference type="SUPFAM" id="SSF52172">
    <property type="entry name" value="CheY-like"/>
    <property type="match status" value="1"/>
</dbReference>
<dbReference type="SMART" id="SM00448">
    <property type="entry name" value="REC"/>
    <property type="match status" value="1"/>
</dbReference>
<evidence type="ECO:0000256" key="1">
    <source>
        <dbReference type="ARBA" id="ARBA00022553"/>
    </source>
</evidence>
<accession>A0ABT2FMR6</accession>
<evidence type="ECO:0000256" key="4">
    <source>
        <dbReference type="ARBA" id="ARBA00023125"/>
    </source>
</evidence>
<gene>
    <name evidence="8" type="ORF">L9G74_08630</name>
</gene>
<sequence>MALDELKILLVEDDPVFRTIVASFLRGRGALVTEAGDGEVALAAFFAESFDVVLSDITMPNMDGLALLTELANAGSYVPAIVMSGNQQMSNVTDALKLGAADYLVKPISDLYQIEHAIYESLRGTHLNKNDIARDVDDLSYLELNEHLSLLEHNANAAKSVQQQLFPNSSVSYKQATFEYTLFSGHDVSPYFIDSERLANGHLSMYLAHFYPEDHRAAFGSVLLRSFMHQSSRELLKNNGGQLEPCKMLEYLNQRLMQANMGIYADILLIVYVPETRMVHIAQAGTGLRCYIRQQDDFTPVMLPPAIQLGLVEWGACQGHTRLLQTNEQLCVVSSNQYRSLLSENQFAGVDFQAEVPAGGYFQLSAD</sequence>
<evidence type="ECO:0000313" key="8">
    <source>
        <dbReference type="EMBL" id="MCS4556501.1"/>
    </source>
</evidence>
<keyword evidence="5" id="KW-0804">Transcription</keyword>
<evidence type="ECO:0000259" key="7">
    <source>
        <dbReference type="PROSITE" id="PS50110"/>
    </source>
</evidence>
<protein>
    <submittedName>
        <fullName evidence="8">Response regulator</fullName>
    </submittedName>
</protein>
<dbReference type="PANTHER" id="PTHR48111">
    <property type="entry name" value="REGULATOR OF RPOS"/>
    <property type="match status" value="1"/>
</dbReference>
<dbReference type="Pfam" id="PF00072">
    <property type="entry name" value="Response_reg"/>
    <property type="match status" value="1"/>
</dbReference>
<name>A0ABT2FMR6_9GAMM</name>
<feature type="domain" description="Response regulatory" evidence="7">
    <location>
        <begin position="7"/>
        <end position="121"/>
    </location>
</feature>
<dbReference type="PROSITE" id="PS50110">
    <property type="entry name" value="RESPONSE_REGULATORY"/>
    <property type="match status" value="1"/>
</dbReference>
<dbReference type="InterPro" id="IPR011006">
    <property type="entry name" value="CheY-like_superfamily"/>
</dbReference>
<evidence type="ECO:0000256" key="6">
    <source>
        <dbReference type="PROSITE-ProRule" id="PRU00169"/>
    </source>
</evidence>